<dbReference type="AlphaFoldDB" id="A0A2S8AEB2"/>
<dbReference type="SUPFAM" id="SSF50129">
    <property type="entry name" value="GroES-like"/>
    <property type="match status" value="1"/>
</dbReference>
<dbReference type="Gene3D" id="3.40.50.720">
    <property type="entry name" value="NAD(P)-binding Rossmann-like Domain"/>
    <property type="match status" value="1"/>
</dbReference>
<dbReference type="Proteomes" id="UP000238042">
    <property type="component" value="Unassembled WGS sequence"/>
</dbReference>
<dbReference type="SUPFAM" id="SSF51735">
    <property type="entry name" value="NAD(P)-binding Rossmann-fold domains"/>
    <property type="match status" value="1"/>
</dbReference>
<dbReference type="InterPro" id="IPR011032">
    <property type="entry name" value="GroES-like_sf"/>
</dbReference>
<name>A0A2S8AEB2_9FLAO</name>
<proteinExistence type="predicted"/>
<comment type="caution">
    <text evidence="2">The sequence shown here is derived from an EMBL/GenBank/DDBJ whole genome shotgun (WGS) entry which is preliminary data.</text>
</comment>
<dbReference type="InterPro" id="IPR050700">
    <property type="entry name" value="YIM1/Zinc_Alcohol_DH_Fams"/>
</dbReference>
<dbReference type="PANTHER" id="PTHR11695">
    <property type="entry name" value="ALCOHOL DEHYDROGENASE RELATED"/>
    <property type="match status" value="1"/>
</dbReference>
<evidence type="ECO:0000313" key="3">
    <source>
        <dbReference type="Proteomes" id="UP000238042"/>
    </source>
</evidence>
<dbReference type="InterPro" id="IPR013154">
    <property type="entry name" value="ADH-like_N"/>
</dbReference>
<feature type="domain" description="Enoyl reductase (ER)" evidence="1">
    <location>
        <begin position="10"/>
        <end position="312"/>
    </location>
</feature>
<evidence type="ECO:0000259" key="1">
    <source>
        <dbReference type="SMART" id="SM00829"/>
    </source>
</evidence>
<dbReference type="InterPro" id="IPR036291">
    <property type="entry name" value="NAD(P)-bd_dom_sf"/>
</dbReference>
<dbReference type="InterPro" id="IPR020843">
    <property type="entry name" value="ER"/>
</dbReference>
<dbReference type="Pfam" id="PF08240">
    <property type="entry name" value="ADH_N"/>
    <property type="match status" value="1"/>
</dbReference>
<dbReference type="CDD" id="cd05289">
    <property type="entry name" value="MDR_like_2"/>
    <property type="match status" value="1"/>
</dbReference>
<dbReference type="GO" id="GO:0016491">
    <property type="term" value="F:oxidoreductase activity"/>
    <property type="evidence" value="ECO:0007669"/>
    <property type="project" value="InterPro"/>
</dbReference>
<dbReference type="EMBL" id="PSZM01000034">
    <property type="protein sequence ID" value="PQL93446.1"/>
    <property type="molecule type" value="Genomic_DNA"/>
</dbReference>
<accession>A0A2S8AEB2</accession>
<sequence>MKAIVLKGFGEITNLAQEEISVPQINYQDVLVKVKAFSINPVDVKTRQGGAEVDKFIKQNPIVLGWDVSGEIVAKGQFVNQFEVGDEVFGMINFPGVGNAYAEYVAAPFDQIALKPNNITHYEAAASSMAALTAWQAFNEYGLLRGKETVLIHGASGGVSHYAVQIAKYMDAYVIGTTSTENKDFVYKLGANDVIDYKTQDFEKVLEDIEFILETQGGDNFGKSLNILRSGGTIINLPSNLTEKSKKVAFEKDFKGSLFMAVKSNGSDLGKIAKLLESEIIKSHIYKVFSFNEIQEAHRQMESGHTVGKVVISL</sequence>
<dbReference type="PANTHER" id="PTHR11695:SF294">
    <property type="entry name" value="RETICULON-4-INTERACTING PROTEIN 1, MITOCHONDRIAL"/>
    <property type="match status" value="1"/>
</dbReference>
<keyword evidence="3" id="KW-1185">Reference proteome</keyword>
<dbReference type="Pfam" id="PF13602">
    <property type="entry name" value="ADH_zinc_N_2"/>
    <property type="match status" value="1"/>
</dbReference>
<gene>
    <name evidence="2" type="ORF">C4S77_04690</name>
</gene>
<dbReference type="SMART" id="SM00829">
    <property type="entry name" value="PKS_ER"/>
    <property type="match status" value="1"/>
</dbReference>
<reference evidence="2 3" key="1">
    <citation type="submission" date="2018-02" db="EMBL/GenBank/DDBJ databases">
        <title>Genome sequences of Apibacter spp., gut symbionts of Asian honey bees.</title>
        <authorList>
            <person name="Kwong W.K."/>
            <person name="Steele M.I."/>
            <person name="Moran N.A."/>
        </authorList>
    </citation>
    <scope>NUCLEOTIDE SEQUENCE [LARGE SCALE GENOMIC DNA]</scope>
    <source>
        <strain evidence="3">wkB301</strain>
    </source>
</reference>
<organism evidence="2 3">
    <name type="scientific">Apibacter adventoris</name>
    <dbReference type="NCBI Taxonomy" id="1679466"/>
    <lineage>
        <taxon>Bacteria</taxon>
        <taxon>Pseudomonadati</taxon>
        <taxon>Bacteroidota</taxon>
        <taxon>Flavobacteriia</taxon>
        <taxon>Flavobacteriales</taxon>
        <taxon>Weeksellaceae</taxon>
        <taxon>Apibacter</taxon>
    </lineage>
</organism>
<dbReference type="RefSeq" id="WP_105246434.1">
    <property type="nucleotide sequence ID" value="NZ_PSZM01000034.1"/>
</dbReference>
<protein>
    <submittedName>
        <fullName evidence="2">Oxidoreductase</fullName>
    </submittedName>
</protein>
<dbReference type="Gene3D" id="3.90.180.10">
    <property type="entry name" value="Medium-chain alcohol dehydrogenases, catalytic domain"/>
    <property type="match status" value="1"/>
</dbReference>
<evidence type="ECO:0000313" key="2">
    <source>
        <dbReference type="EMBL" id="PQL93446.1"/>
    </source>
</evidence>
<dbReference type="OrthoDB" id="9787435at2"/>